<dbReference type="PROSITE" id="PS51918">
    <property type="entry name" value="RADICAL_SAM"/>
    <property type="match status" value="1"/>
</dbReference>
<keyword evidence="8" id="KW-1185">Reference proteome</keyword>
<comment type="cofactor">
    <cofactor evidence="1">
        <name>[4Fe-4S] cluster</name>
        <dbReference type="ChEBI" id="CHEBI:49883"/>
    </cofactor>
</comment>
<evidence type="ECO:0000256" key="2">
    <source>
        <dbReference type="ARBA" id="ARBA00022691"/>
    </source>
</evidence>
<dbReference type="InterPro" id="IPR007197">
    <property type="entry name" value="rSAM"/>
</dbReference>
<evidence type="ECO:0000313" key="7">
    <source>
        <dbReference type="EMBL" id="MCW8087739.1"/>
    </source>
</evidence>
<keyword evidence="4" id="KW-0408">Iron</keyword>
<dbReference type="SFLD" id="SFLDG01067">
    <property type="entry name" value="SPASM/twitch_domain_containing"/>
    <property type="match status" value="1"/>
</dbReference>
<dbReference type="InterPro" id="IPR013785">
    <property type="entry name" value="Aldolase_TIM"/>
</dbReference>
<dbReference type="CDD" id="cd01335">
    <property type="entry name" value="Radical_SAM"/>
    <property type="match status" value="1"/>
</dbReference>
<keyword evidence="3" id="KW-0479">Metal-binding</keyword>
<dbReference type="SFLD" id="SFLDG01386">
    <property type="entry name" value="main_SPASM_domain-containing"/>
    <property type="match status" value="1"/>
</dbReference>
<dbReference type="SFLD" id="SFLDS00029">
    <property type="entry name" value="Radical_SAM"/>
    <property type="match status" value="1"/>
</dbReference>
<dbReference type="PANTHER" id="PTHR11228:SF7">
    <property type="entry name" value="PQQA PEPTIDE CYCLASE"/>
    <property type="match status" value="1"/>
</dbReference>
<proteinExistence type="predicted"/>
<evidence type="ECO:0000313" key="8">
    <source>
        <dbReference type="Proteomes" id="UP001526430"/>
    </source>
</evidence>
<dbReference type="Pfam" id="PF04055">
    <property type="entry name" value="Radical_SAM"/>
    <property type="match status" value="1"/>
</dbReference>
<dbReference type="CDD" id="cd21109">
    <property type="entry name" value="SPASM"/>
    <property type="match status" value="1"/>
</dbReference>
<reference evidence="7 8" key="1">
    <citation type="submission" date="2022-10" db="EMBL/GenBank/DDBJ databases">
        <title>Roseococcus glaciei nov., sp. nov., isolated from glacier.</title>
        <authorList>
            <person name="Liu Q."/>
            <person name="Xin Y.-H."/>
        </authorList>
    </citation>
    <scope>NUCLEOTIDE SEQUENCE [LARGE SCALE GENOMIC DNA]</scope>
    <source>
        <strain evidence="7 8">MDT2-1-1</strain>
    </source>
</reference>
<dbReference type="SUPFAM" id="SSF102114">
    <property type="entry name" value="Radical SAM enzymes"/>
    <property type="match status" value="1"/>
</dbReference>
<organism evidence="7 8">
    <name type="scientific">Sabulicella glaciei</name>
    <dbReference type="NCBI Taxonomy" id="2984948"/>
    <lineage>
        <taxon>Bacteria</taxon>
        <taxon>Pseudomonadati</taxon>
        <taxon>Pseudomonadota</taxon>
        <taxon>Alphaproteobacteria</taxon>
        <taxon>Acetobacterales</taxon>
        <taxon>Acetobacteraceae</taxon>
        <taxon>Sabulicella</taxon>
    </lineage>
</organism>
<evidence type="ECO:0000259" key="6">
    <source>
        <dbReference type="PROSITE" id="PS51918"/>
    </source>
</evidence>
<gene>
    <name evidence="7" type="ORF">OF850_19205</name>
</gene>
<dbReference type="EMBL" id="JAPFQI010000021">
    <property type="protein sequence ID" value="MCW8087739.1"/>
    <property type="molecule type" value="Genomic_DNA"/>
</dbReference>
<evidence type="ECO:0000256" key="1">
    <source>
        <dbReference type="ARBA" id="ARBA00001966"/>
    </source>
</evidence>
<evidence type="ECO:0000256" key="3">
    <source>
        <dbReference type="ARBA" id="ARBA00022723"/>
    </source>
</evidence>
<keyword evidence="2" id="KW-0949">S-adenosyl-L-methionine</keyword>
<accession>A0ABT3NZZ0</accession>
<protein>
    <submittedName>
        <fullName evidence="7">Radical SAM protein</fullName>
    </submittedName>
</protein>
<feature type="domain" description="Radical SAM core" evidence="6">
    <location>
        <begin position="3"/>
        <end position="225"/>
    </location>
</feature>
<evidence type="ECO:0000256" key="5">
    <source>
        <dbReference type="ARBA" id="ARBA00023014"/>
    </source>
</evidence>
<dbReference type="PANTHER" id="PTHR11228">
    <property type="entry name" value="RADICAL SAM DOMAIN PROTEIN"/>
    <property type="match status" value="1"/>
</dbReference>
<dbReference type="Proteomes" id="UP001526430">
    <property type="component" value="Unassembled WGS sequence"/>
</dbReference>
<dbReference type="Gene3D" id="3.20.20.70">
    <property type="entry name" value="Aldolase class I"/>
    <property type="match status" value="1"/>
</dbReference>
<name>A0ABT3NZZ0_9PROT</name>
<keyword evidence="5" id="KW-0411">Iron-sulfur</keyword>
<dbReference type="InterPro" id="IPR058240">
    <property type="entry name" value="rSAM_sf"/>
</dbReference>
<comment type="caution">
    <text evidence="7">The sequence shown here is derived from an EMBL/GenBank/DDBJ whole genome shotgun (WGS) entry which is preliminary data.</text>
</comment>
<sequence length="334" mass="38048">MIQPKPRQLTIAVTADCNLRCKGCRYGRDFMAGERLSLETIRSVLEDAREAGIDRVRFYGGEPLLHPDLPAMVRHTIGLGMRPYVTTNGTHLGPKIPALFDAGLRLATIGFYGIGARYDDYTRRRGHFERLERSLSQVRERYGSTFELQLNFVLIRETCNLADLELAWSFARKYDMFFHIDLANYAAPFFVQDREADLQLQPDDRPRVEAVTRALLDLKRSEPERFLHSPEFIRSVPDWLLKGPAMRVPCDAYELLWLGADGTLQLCDVALPLGNVNTHRLRDLLFTEAHAQAARDGFQLNCPNCTCKAQTRIQKDVPSMRRYGRMLAGEATQA</sequence>
<dbReference type="InterPro" id="IPR050377">
    <property type="entry name" value="Radical_SAM_PqqE_MftC-like"/>
</dbReference>
<evidence type="ECO:0000256" key="4">
    <source>
        <dbReference type="ARBA" id="ARBA00023004"/>
    </source>
</evidence>